<feature type="transmembrane region" description="Helical" evidence="1">
    <location>
        <begin position="117"/>
        <end position="137"/>
    </location>
</feature>
<sequence length="299" mass="31884">MNAIPLALTVTSVFLHAGWNLLGKKQSPSLAFFVFAVGSGGLLFSPVLFWGLPNLWYLPITFWLLLIVSGFFQLIYLGGLAWAYSNGDMSVLYPFVRGLPVALVAVVANAALGGSTLHPGVFIGIVLVVAGTFVLPLNNVRSLRLATYLTPAFGFALLAVAGTVGYSIADKAALDLMRQHGFNALTAGLTYTVIQAYAIVIWAILPLRYIARERRAVETIWATQRQNAVLAGVAMTLTYGLVLIAMATGADVRQIVALRQLSIPVGTLFGILLLKESVSGPKLFGTAVMLCGLAQIALM</sequence>
<dbReference type="EMBL" id="FSRU01000002">
    <property type="protein sequence ID" value="SIO61066.1"/>
    <property type="molecule type" value="Genomic_DNA"/>
</dbReference>
<evidence type="ECO:0000313" key="3">
    <source>
        <dbReference type="Proteomes" id="UP000185151"/>
    </source>
</evidence>
<protein>
    <recommendedName>
        <fullName evidence="4">EamA-like transporter family protein</fullName>
    </recommendedName>
</protein>
<feature type="transmembrane region" description="Helical" evidence="1">
    <location>
        <begin position="30"/>
        <end position="50"/>
    </location>
</feature>
<dbReference type="AlphaFoldDB" id="A0A1N6KXD6"/>
<dbReference type="InterPro" id="IPR037185">
    <property type="entry name" value="EmrE-like"/>
</dbReference>
<keyword evidence="1" id="KW-1133">Transmembrane helix</keyword>
<dbReference type="RefSeq" id="WP_074300144.1">
    <property type="nucleotide sequence ID" value="NZ_FSRU01000002.1"/>
</dbReference>
<reference evidence="2 3" key="1">
    <citation type="submission" date="2016-11" db="EMBL/GenBank/DDBJ databases">
        <authorList>
            <person name="Jaros S."/>
            <person name="Januszkiewicz K."/>
            <person name="Wedrychowicz H."/>
        </authorList>
    </citation>
    <scope>NUCLEOTIDE SEQUENCE [LARGE SCALE GENOMIC DNA]</scope>
    <source>
        <strain evidence="2 3">GAS95</strain>
    </source>
</reference>
<feature type="transmembrane region" description="Helical" evidence="1">
    <location>
        <begin position="149"/>
        <end position="169"/>
    </location>
</feature>
<evidence type="ECO:0000256" key="1">
    <source>
        <dbReference type="SAM" id="Phobius"/>
    </source>
</evidence>
<dbReference type="OrthoDB" id="9783707at2"/>
<feature type="transmembrane region" description="Helical" evidence="1">
    <location>
        <begin position="189"/>
        <end position="207"/>
    </location>
</feature>
<accession>A0A1N6KXD6</accession>
<gene>
    <name evidence="2" type="ORF">SAMN05444165_5101</name>
</gene>
<feature type="transmembrane region" description="Helical" evidence="1">
    <location>
        <begin position="91"/>
        <end position="111"/>
    </location>
</feature>
<keyword evidence="1" id="KW-0812">Transmembrane</keyword>
<keyword evidence="3" id="KW-1185">Reference proteome</keyword>
<feature type="transmembrane region" description="Helical" evidence="1">
    <location>
        <begin position="6"/>
        <end position="23"/>
    </location>
</feature>
<dbReference type="Proteomes" id="UP000185151">
    <property type="component" value="Unassembled WGS sequence"/>
</dbReference>
<evidence type="ECO:0008006" key="4">
    <source>
        <dbReference type="Google" id="ProtNLM"/>
    </source>
</evidence>
<keyword evidence="1" id="KW-0472">Membrane</keyword>
<proteinExistence type="predicted"/>
<feature type="transmembrane region" description="Helical" evidence="1">
    <location>
        <begin position="62"/>
        <end position="84"/>
    </location>
</feature>
<dbReference type="SUPFAM" id="SSF103481">
    <property type="entry name" value="Multidrug resistance efflux transporter EmrE"/>
    <property type="match status" value="2"/>
</dbReference>
<feature type="transmembrane region" description="Helical" evidence="1">
    <location>
        <begin position="228"/>
        <end position="250"/>
    </location>
</feature>
<organism evidence="2 3">
    <name type="scientific">Paraburkholderia phenazinium</name>
    <dbReference type="NCBI Taxonomy" id="60549"/>
    <lineage>
        <taxon>Bacteria</taxon>
        <taxon>Pseudomonadati</taxon>
        <taxon>Pseudomonadota</taxon>
        <taxon>Betaproteobacteria</taxon>
        <taxon>Burkholderiales</taxon>
        <taxon>Burkholderiaceae</taxon>
        <taxon>Paraburkholderia</taxon>
    </lineage>
</organism>
<evidence type="ECO:0000313" key="2">
    <source>
        <dbReference type="EMBL" id="SIO61066.1"/>
    </source>
</evidence>
<name>A0A1N6KXD6_9BURK</name>